<proteinExistence type="predicted"/>
<comment type="caution">
    <text evidence="2">The sequence shown here is derived from an EMBL/GenBank/DDBJ whole genome shotgun (WGS) entry which is preliminary data.</text>
</comment>
<name>A0A8T2LSK9_ASTMX</name>
<dbReference type="Proteomes" id="UP000752171">
    <property type="component" value="Unassembled WGS sequence"/>
</dbReference>
<keyword evidence="1" id="KW-0812">Transmembrane</keyword>
<reference evidence="2 3" key="1">
    <citation type="submission" date="2021-07" db="EMBL/GenBank/DDBJ databases">
        <authorList>
            <person name="Imarazene B."/>
            <person name="Zahm M."/>
            <person name="Klopp C."/>
            <person name="Cabau C."/>
            <person name="Beille S."/>
            <person name="Jouanno E."/>
            <person name="Castinel A."/>
            <person name="Lluch J."/>
            <person name="Gil L."/>
            <person name="Kuchtly C."/>
            <person name="Lopez Roques C."/>
            <person name="Donnadieu C."/>
            <person name="Parrinello H."/>
            <person name="Journot L."/>
            <person name="Du K."/>
            <person name="Schartl M."/>
            <person name="Retaux S."/>
            <person name="Guiguen Y."/>
        </authorList>
    </citation>
    <scope>NUCLEOTIDE SEQUENCE [LARGE SCALE GENOMIC DNA]</scope>
    <source>
        <strain evidence="2">Pach_M1</strain>
        <tissue evidence="2">Testis</tissue>
    </source>
</reference>
<accession>A0A8T2LSK9</accession>
<feature type="non-terminal residue" evidence="2">
    <location>
        <position position="1"/>
    </location>
</feature>
<evidence type="ECO:0000313" key="3">
    <source>
        <dbReference type="Proteomes" id="UP000752171"/>
    </source>
</evidence>
<protein>
    <submittedName>
        <fullName evidence="2">Uncharacterized protein</fullName>
    </submittedName>
</protein>
<sequence>AWQRRRLSHSGWHGLSRNRRDVILPEAVTELGLRCGAHTFRSCSLMHFSAKTYLTFFSALFFLPFFFWLNNKAAVLYIYTSKM</sequence>
<dbReference type="AlphaFoldDB" id="A0A8T2LSK9"/>
<evidence type="ECO:0000256" key="1">
    <source>
        <dbReference type="SAM" id="Phobius"/>
    </source>
</evidence>
<keyword evidence="1" id="KW-1133">Transmembrane helix</keyword>
<keyword evidence="1" id="KW-0472">Membrane</keyword>
<evidence type="ECO:0000313" key="2">
    <source>
        <dbReference type="EMBL" id="KAG9274893.1"/>
    </source>
</evidence>
<dbReference type="EMBL" id="JAICCE010000007">
    <property type="protein sequence ID" value="KAG9274893.1"/>
    <property type="molecule type" value="Genomic_DNA"/>
</dbReference>
<feature type="transmembrane region" description="Helical" evidence="1">
    <location>
        <begin position="50"/>
        <end position="69"/>
    </location>
</feature>
<organism evidence="2 3">
    <name type="scientific">Astyanax mexicanus</name>
    <name type="common">Blind cave fish</name>
    <name type="synonym">Astyanax fasciatus mexicanus</name>
    <dbReference type="NCBI Taxonomy" id="7994"/>
    <lineage>
        <taxon>Eukaryota</taxon>
        <taxon>Metazoa</taxon>
        <taxon>Chordata</taxon>
        <taxon>Craniata</taxon>
        <taxon>Vertebrata</taxon>
        <taxon>Euteleostomi</taxon>
        <taxon>Actinopterygii</taxon>
        <taxon>Neopterygii</taxon>
        <taxon>Teleostei</taxon>
        <taxon>Ostariophysi</taxon>
        <taxon>Characiformes</taxon>
        <taxon>Characoidei</taxon>
        <taxon>Acestrorhamphidae</taxon>
        <taxon>Acestrorhamphinae</taxon>
        <taxon>Astyanax</taxon>
    </lineage>
</organism>
<gene>
    <name evidence="2" type="ORF">AMEX_G9351</name>
</gene>